<keyword evidence="10" id="KW-0472">Membrane</keyword>
<comment type="similarity">
    <text evidence="2">Belongs to the peptidase S26 family. IMP2 subfamily.</text>
</comment>
<comment type="caution">
    <text evidence="14">The sequence shown here is derived from an EMBL/GenBank/DDBJ whole genome shotgun (WGS) entry which is preliminary data.</text>
</comment>
<protein>
    <recommendedName>
        <fullName evidence="3">Mitochondrial inner membrane protease subunit 2</fullName>
    </recommendedName>
</protein>
<feature type="signal peptide" evidence="12">
    <location>
        <begin position="1"/>
        <end position="22"/>
    </location>
</feature>
<evidence type="ECO:0000259" key="13">
    <source>
        <dbReference type="Pfam" id="PF10502"/>
    </source>
</evidence>
<keyword evidence="5" id="KW-0812">Transmembrane</keyword>
<gene>
    <name evidence="14" type="ORF">HGRIS_009731</name>
</gene>
<proteinExistence type="inferred from homology"/>
<dbReference type="Pfam" id="PF10502">
    <property type="entry name" value="Peptidase_S26"/>
    <property type="match status" value="1"/>
</dbReference>
<feature type="domain" description="Peptidase S26" evidence="13">
    <location>
        <begin position="13"/>
        <end position="96"/>
    </location>
</feature>
<dbReference type="PANTHER" id="PTHR46041:SF2">
    <property type="entry name" value="MITOCHONDRIAL INNER MEMBRANE PROTEASE SUBUNIT 2"/>
    <property type="match status" value="1"/>
</dbReference>
<dbReference type="EMBL" id="JASNQZ010000012">
    <property type="protein sequence ID" value="KAL0949694.1"/>
    <property type="molecule type" value="Genomic_DNA"/>
</dbReference>
<evidence type="ECO:0000256" key="8">
    <source>
        <dbReference type="ARBA" id="ARBA00022989"/>
    </source>
</evidence>
<dbReference type="Gene3D" id="2.10.109.10">
    <property type="entry name" value="Umud Fragment, subunit A"/>
    <property type="match status" value="1"/>
</dbReference>
<evidence type="ECO:0000256" key="5">
    <source>
        <dbReference type="ARBA" id="ARBA00022692"/>
    </source>
</evidence>
<evidence type="ECO:0000256" key="2">
    <source>
        <dbReference type="ARBA" id="ARBA00007066"/>
    </source>
</evidence>
<evidence type="ECO:0000256" key="10">
    <source>
        <dbReference type="ARBA" id="ARBA00023136"/>
    </source>
</evidence>
<accession>A0ABR3J280</accession>
<keyword evidence="4" id="KW-0645">Protease</keyword>
<dbReference type="InterPro" id="IPR037730">
    <property type="entry name" value="IMP2"/>
</dbReference>
<dbReference type="InterPro" id="IPR036286">
    <property type="entry name" value="LexA/Signal_pep-like_sf"/>
</dbReference>
<evidence type="ECO:0000256" key="4">
    <source>
        <dbReference type="ARBA" id="ARBA00022670"/>
    </source>
</evidence>
<keyword evidence="15" id="KW-1185">Reference proteome</keyword>
<dbReference type="InterPro" id="IPR000223">
    <property type="entry name" value="Pept_S26A_signal_pept_1"/>
</dbReference>
<evidence type="ECO:0000256" key="6">
    <source>
        <dbReference type="ARBA" id="ARBA00022792"/>
    </source>
</evidence>
<evidence type="ECO:0000256" key="11">
    <source>
        <dbReference type="SAM" id="MobiDB-lite"/>
    </source>
</evidence>
<evidence type="ECO:0000313" key="14">
    <source>
        <dbReference type="EMBL" id="KAL0949694.1"/>
    </source>
</evidence>
<dbReference type="Proteomes" id="UP001556367">
    <property type="component" value="Unassembled WGS sequence"/>
</dbReference>
<name>A0ABR3J280_9AGAR</name>
<evidence type="ECO:0000256" key="3">
    <source>
        <dbReference type="ARBA" id="ARBA00013650"/>
    </source>
</evidence>
<dbReference type="PRINTS" id="PR00727">
    <property type="entry name" value="LEADERPTASE"/>
</dbReference>
<keyword evidence="6" id="KW-0999">Mitochondrion inner membrane</keyword>
<evidence type="ECO:0000256" key="9">
    <source>
        <dbReference type="ARBA" id="ARBA00023128"/>
    </source>
</evidence>
<sequence>MKSRPRMHSLRWLHLLPIGAVACEYFYKIKVVNGRSMQPTLNPDWLLSRDVGVFDVFSVQAKHHYTRGDVVALVSPMNPERMLIKRILAVEGDVVQTLPPYPDPTVIIPKGHVWVEGDESFRTDDSNRFGPVPSALIESKLISIIWPLNRFGVFRSKPSINMDGLDEPSRRHQKDAVDRDRWRDSRVVRRPGQSA</sequence>
<dbReference type="SUPFAM" id="SSF51306">
    <property type="entry name" value="LexA/Signal peptidase"/>
    <property type="match status" value="1"/>
</dbReference>
<dbReference type="CDD" id="cd06530">
    <property type="entry name" value="S26_SPase_I"/>
    <property type="match status" value="1"/>
</dbReference>
<evidence type="ECO:0000256" key="1">
    <source>
        <dbReference type="ARBA" id="ARBA00004434"/>
    </source>
</evidence>
<reference evidence="15" key="1">
    <citation type="submission" date="2024-06" db="EMBL/GenBank/DDBJ databases">
        <title>Multi-omics analyses provide insights into the biosynthesis of the anticancer antibiotic pleurotin in Hohenbuehelia grisea.</title>
        <authorList>
            <person name="Weaver J.A."/>
            <person name="Alberti F."/>
        </authorList>
    </citation>
    <scope>NUCLEOTIDE SEQUENCE [LARGE SCALE GENOMIC DNA]</scope>
    <source>
        <strain evidence="15">T-177</strain>
    </source>
</reference>
<keyword evidence="12" id="KW-0732">Signal</keyword>
<evidence type="ECO:0000256" key="7">
    <source>
        <dbReference type="ARBA" id="ARBA00022801"/>
    </source>
</evidence>
<keyword evidence="7" id="KW-0378">Hydrolase</keyword>
<feature type="compositionally biased region" description="Basic and acidic residues" evidence="11">
    <location>
        <begin position="167"/>
        <end position="187"/>
    </location>
</feature>
<organism evidence="14 15">
    <name type="scientific">Hohenbuehelia grisea</name>
    <dbReference type="NCBI Taxonomy" id="104357"/>
    <lineage>
        <taxon>Eukaryota</taxon>
        <taxon>Fungi</taxon>
        <taxon>Dikarya</taxon>
        <taxon>Basidiomycota</taxon>
        <taxon>Agaricomycotina</taxon>
        <taxon>Agaricomycetes</taxon>
        <taxon>Agaricomycetidae</taxon>
        <taxon>Agaricales</taxon>
        <taxon>Pleurotineae</taxon>
        <taxon>Pleurotaceae</taxon>
        <taxon>Hohenbuehelia</taxon>
    </lineage>
</organism>
<evidence type="ECO:0000313" key="15">
    <source>
        <dbReference type="Proteomes" id="UP001556367"/>
    </source>
</evidence>
<feature type="region of interest" description="Disordered" evidence="11">
    <location>
        <begin position="162"/>
        <end position="195"/>
    </location>
</feature>
<feature type="chain" id="PRO_5045280539" description="Mitochondrial inner membrane protease subunit 2" evidence="12">
    <location>
        <begin position="23"/>
        <end position="195"/>
    </location>
</feature>
<keyword evidence="8" id="KW-1133">Transmembrane helix</keyword>
<dbReference type="InterPro" id="IPR019533">
    <property type="entry name" value="Peptidase_S26"/>
</dbReference>
<evidence type="ECO:0000256" key="12">
    <source>
        <dbReference type="SAM" id="SignalP"/>
    </source>
</evidence>
<comment type="subcellular location">
    <subcellularLocation>
        <location evidence="1">Mitochondrion inner membrane</location>
        <topology evidence="1">Single-pass membrane protein</topology>
    </subcellularLocation>
</comment>
<dbReference type="PROSITE" id="PS51257">
    <property type="entry name" value="PROKAR_LIPOPROTEIN"/>
    <property type="match status" value="1"/>
</dbReference>
<keyword evidence="9" id="KW-0496">Mitochondrion</keyword>
<dbReference type="PANTHER" id="PTHR46041">
    <property type="entry name" value="MITOCHONDRIAL INNER MEMBRANE PROTEASE SUBUNIT 2"/>
    <property type="match status" value="1"/>
</dbReference>